<dbReference type="OrthoDB" id="2019504at2759"/>
<evidence type="ECO:0000313" key="7">
    <source>
        <dbReference type="Proteomes" id="UP000039046"/>
    </source>
</evidence>
<evidence type="ECO:0000256" key="4">
    <source>
        <dbReference type="ARBA" id="ARBA00023242"/>
    </source>
</evidence>
<comment type="similarity">
    <text evidence="2">Belongs to the RRP1 family.</text>
</comment>
<comment type="subcellular location">
    <subcellularLocation>
        <location evidence="1">Nucleus</location>
    </subcellularLocation>
</comment>
<protein>
    <recommendedName>
        <fullName evidence="8">Nucleolar protein NOP52 variant</fullName>
    </recommendedName>
</protein>
<evidence type="ECO:0000256" key="2">
    <source>
        <dbReference type="ARBA" id="ARBA00006374"/>
    </source>
</evidence>
<proteinExistence type="inferred from homology"/>
<feature type="compositionally biased region" description="Acidic residues" evidence="5">
    <location>
        <begin position="236"/>
        <end position="261"/>
    </location>
</feature>
<dbReference type="GO" id="GO:0005634">
    <property type="term" value="C:nucleus"/>
    <property type="evidence" value="ECO:0007669"/>
    <property type="project" value="UniProtKB-SubCell"/>
</dbReference>
<sequence>MATAAAASGPDAAQMPFIKNLASSERKVREASLSSIQNFLASRSSITDEDARKLWTGLYYAHWMTDRPRPQQTLANDLAELLFVLKNADCAAPWQRAFWYVLGGQWTSIEALRLDKFLLLVRRVFAAQLRYAKEHKYKGSACKRVVLDTMREFCFDGEGGASGLGVLALGLRLHLLDLWVDELEKLEILSDDSDDAKKFVKDIGKMVDGLRHSPVKPVKQRANESYADERLPWADKDEEMDDDEEEDEGAEDDGEWGGIDD</sequence>
<evidence type="ECO:0008006" key="8">
    <source>
        <dbReference type="Google" id="ProtNLM"/>
    </source>
</evidence>
<dbReference type="EMBL" id="CDHN01000005">
    <property type="protein sequence ID" value="CEJ92749.1"/>
    <property type="molecule type" value="Genomic_DNA"/>
</dbReference>
<dbReference type="GO" id="GO:0030688">
    <property type="term" value="C:preribosome, small subunit precursor"/>
    <property type="evidence" value="ECO:0007669"/>
    <property type="project" value="InterPro"/>
</dbReference>
<dbReference type="InterPro" id="IPR010301">
    <property type="entry name" value="RRP1"/>
</dbReference>
<evidence type="ECO:0000256" key="5">
    <source>
        <dbReference type="SAM" id="MobiDB-lite"/>
    </source>
</evidence>
<dbReference type="AlphaFoldDB" id="A0A0A1TDC0"/>
<dbReference type="Pfam" id="PF05997">
    <property type="entry name" value="Nop52"/>
    <property type="match status" value="1"/>
</dbReference>
<dbReference type="Proteomes" id="UP000039046">
    <property type="component" value="Unassembled WGS sequence"/>
</dbReference>
<feature type="region of interest" description="Disordered" evidence="5">
    <location>
        <begin position="214"/>
        <end position="261"/>
    </location>
</feature>
<gene>
    <name evidence="6" type="ORF">VHEMI08381</name>
</gene>
<dbReference type="HOGENOM" id="CLU_022876_0_0_1"/>
<evidence type="ECO:0000256" key="3">
    <source>
        <dbReference type="ARBA" id="ARBA00022552"/>
    </source>
</evidence>
<evidence type="ECO:0000313" key="6">
    <source>
        <dbReference type="EMBL" id="CEJ92749.1"/>
    </source>
</evidence>
<name>A0A0A1TDC0_9HYPO</name>
<organism evidence="6 7">
    <name type="scientific">[Torrubiella] hemipterigena</name>
    <dbReference type="NCBI Taxonomy" id="1531966"/>
    <lineage>
        <taxon>Eukaryota</taxon>
        <taxon>Fungi</taxon>
        <taxon>Dikarya</taxon>
        <taxon>Ascomycota</taxon>
        <taxon>Pezizomycotina</taxon>
        <taxon>Sordariomycetes</taxon>
        <taxon>Hypocreomycetidae</taxon>
        <taxon>Hypocreales</taxon>
        <taxon>Clavicipitaceae</taxon>
        <taxon>Clavicipitaceae incertae sedis</taxon>
        <taxon>'Torrubiella' clade</taxon>
    </lineage>
</organism>
<evidence type="ECO:0000256" key="1">
    <source>
        <dbReference type="ARBA" id="ARBA00004123"/>
    </source>
</evidence>
<dbReference type="GO" id="GO:0006364">
    <property type="term" value="P:rRNA processing"/>
    <property type="evidence" value="ECO:0007669"/>
    <property type="project" value="UniProtKB-KW"/>
</dbReference>
<dbReference type="STRING" id="1531966.A0A0A1TDC0"/>
<reference evidence="6 7" key="1">
    <citation type="journal article" date="2015" name="Genome Announc.">
        <title>Draft Genome Sequence and Gene Annotation of the Entomopathogenic Fungus Verticillium hemipterigenum.</title>
        <authorList>
            <person name="Horn F."/>
            <person name="Habel A."/>
            <person name="Scharf D.H."/>
            <person name="Dworschak J."/>
            <person name="Brakhage A.A."/>
            <person name="Guthke R."/>
            <person name="Hertweck C."/>
            <person name="Linde J."/>
        </authorList>
    </citation>
    <scope>NUCLEOTIDE SEQUENCE [LARGE SCALE GENOMIC DNA]</scope>
</reference>
<keyword evidence="4" id="KW-0539">Nucleus</keyword>
<keyword evidence="3" id="KW-0698">rRNA processing</keyword>
<dbReference type="PANTHER" id="PTHR13026:SF0">
    <property type="entry name" value="RIBOSOMAL RNA PROCESSING 1B"/>
    <property type="match status" value="1"/>
</dbReference>
<accession>A0A0A1TDC0</accession>
<dbReference type="PANTHER" id="PTHR13026">
    <property type="entry name" value="NNP-1 PROTEIN NOVEL NUCLEAR PROTEIN 1 NOP52"/>
    <property type="match status" value="1"/>
</dbReference>
<keyword evidence="7" id="KW-1185">Reference proteome</keyword>